<keyword evidence="2 3" id="KW-0040">ANK repeat</keyword>
<feature type="domain" description="GPI inositol-deacylase winged helix" evidence="5">
    <location>
        <begin position="570"/>
        <end position="654"/>
    </location>
</feature>
<proteinExistence type="predicted"/>
<dbReference type="InterPro" id="IPR056125">
    <property type="entry name" value="DUF7708"/>
</dbReference>
<protein>
    <submittedName>
        <fullName evidence="8">Uncharacterized protein</fullName>
    </submittedName>
</protein>
<feature type="repeat" description="ANK" evidence="3">
    <location>
        <begin position="1161"/>
        <end position="1193"/>
    </location>
</feature>
<feature type="repeat" description="ANK" evidence="3">
    <location>
        <begin position="1127"/>
        <end position="1151"/>
    </location>
</feature>
<evidence type="ECO:0000313" key="8">
    <source>
        <dbReference type="EMBL" id="CZR60104.1"/>
    </source>
</evidence>
<feature type="repeat" description="ANK" evidence="3">
    <location>
        <begin position="1245"/>
        <end position="1277"/>
    </location>
</feature>
<evidence type="ECO:0000256" key="3">
    <source>
        <dbReference type="PROSITE-ProRule" id="PRU00023"/>
    </source>
</evidence>
<dbReference type="Pfam" id="PF22939">
    <property type="entry name" value="WHD_GPIID"/>
    <property type="match status" value="1"/>
</dbReference>
<dbReference type="PROSITE" id="PS50088">
    <property type="entry name" value="ANK_REPEAT"/>
    <property type="match status" value="9"/>
</dbReference>
<evidence type="ECO:0000259" key="7">
    <source>
        <dbReference type="Pfam" id="PF24883"/>
    </source>
</evidence>
<dbReference type="InterPro" id="IPR027417">
    <property type="entry name" value="P-loop_NTPase"/>
</dbReference>
<dbReference type="SUPFAM" id="SSF48403">
    <property type="entry name" value="Ankyrin repeat"/>
    <property type="match status" value="2"/>
</dbReference>
<evidence type="ECO:0000313" key="9">
    <source>
        <dbReference type="Proteomes" id="UP000184330"/>
    </source>
</evidence>
<dbReference type="PROSITE" id="PS50297">
    <property type="entry name" value="ANK_REP_REGION"/>
    <property type="match status" value="8"/>
</dbReference>
<dbReference type="PRINTS" id="PR01415">
    <property type="entry name" value="ANKYRIN"/>
</dbReference>
<evidence type="ECO:0000259" key="5">
    <source>
        <dbReference type="Pfam" id="PF22939"/>
    </source>
</evidence>
<feature type="repeat" description="ANK" evidence="3">
    <location>
        <begin position="1060"/>
        <end position="1084"/>
    </location>
</feature>
<evidence type="ECO:0000259" key="6">
    <source>
        <dbReference type="Pfam" id="PF24809"/>
    </source>
</evidence>
<keyword evidence="1" id="KW-0677">Repeat</keyword>
<dbReference type="InterPro" id="IPR036770">
    <property type="entry name" value="Ankyrin_rpt-contain_sf"/>
</dbReference>
<keyword evidence="4" id="KW-0175">Coiled coil</keyword>
<dbReference type="Pfam" id="PF13637">
    <property type="entry name" value="Ank_4"/>
    <property type="match status" value="1"/>
</dbReference>
<feature type="repeat" description="ANK" evidence="3">
    <location>
        <begin position="1278"/>
        <end position="1310"/>
    </location>
</feature>
<name>A0A1L7X512_9HELO</name>
<feature type="coiled-coil region" evidence="4">
    <location>
        <begin position="195"/>
        <end position="222"/>
    </location>
</feature>
<dbReference type="Pfam" id="PF24883">
    <property type="entry name" value="NPHP3_N"/>
    <property type="match status" value="1"/>
</dbReference>
<dbReference type="Pfam" id="PF24809">
    <property type="entry name" value="DUF7708"/>
    <property type="match status" value="1"/>
</dbReference>
<dbReference type="SUPFAM" id="SSF52540">
    <property type="entry name" value="P-loop containing nucleoside triphosphate hydrolases"/>
    <property type="match status" value="1"/>
</dbReference>
<dbReference type="OrthoDB" id="21416at2759"/>
<gene>
    <name evidence="8" type="ORF">PAC_09999</name>
</gene>
<dbReference type="Gene3D" id="1.25.40.20">
    <property type="entry name" value="Ankyrin repeat-containing domain"/>
    <property type="match status" value="5"/>
</dbReference>
<feature type="repeat" description="ANK" evidence="3">
    <location>
        <begin position="1311"/>
        <end position="1343"/>
    </location>
</feature>
<dbReference type="InterPro" id="IPR056884">
    <property type="entry name" value="NPHP3-like_N"/>
</dbReference>
<feature type="repeat" description="ANK" evidence="3">
    <location>
        <begin position="1212"/>
        <end position="1244"/>
    </location>
</feature>
<dbReference type="PANTHER" id="PTHR24198">
    <property type="entry name" value="ANKYRIN REPEAT AND PROTEIN KINASE DOMAIN-CONTAINING PROTEIN"/>
    <property type="match status" value="1"/>
</dbReference>
<dbReference type="STRING" id="576137.A0A1L7X512"/>
<dbReference type="InterPro" id="IPR054471">
    <property type="entry name" value="GPIID_WHD"/>
</dbReference>
<dbReference type="Gene3D" id="3.40.50.300">
    <property type="entry name" value="P-loop containing nucleotide triphosphate hydrolases"/>
    <property type="match status" value="1"/>
</dbReference>
<organism evidence="8 9">
    <name type="scientific">Phialocephala subalpina</name>
    <dbReference type="NCBI Taxonomy" id="576137"/>
    <lineage>
        <taxon>Eukaryota</taxon>
        <taxon>Fungi</taxon>
        <taxon>Dikarya</taxon>
        <taxon>Ascomycota</taxon>
        <taxon>Pezizomycotina</taxon>
        <taxon>Leotiomycetes</taxon>
        <taxon>Helotiales</taxon>
        <taxon>Mollisiaceae</taxon>
        <taxon>Phialocephala</taxon>
        <taxon>Phialocephala fortinii species complex</taxon>
    </lineage>
</organism>
<evidence type="ECO:0000256" key="1">
    <source>
        <dbReference type="ARBA" id="ARBA00022737"/>
    </source>
</evidence>
<reference evidence="8 9" key="1">
    <citation type="submission" date="2016-03" db="EMBL/GenBank/DDBJ databases">
        <authorList>
            <person name="Ploux O."/>
        </authorList>
    </citation>
    <scope>NUCLEOTIDE SEQUENCE [LARGE SCALE GENOMIC DNA]</scope>
    <source>
        <strain evidence="8 9">UAMH 11012</strain>
    </source>
</reference>
<sequence>MDTSFENALVKFRANLTEKQRRDFARCTLKDVQTAIDEIQDHLGSKRRLRNMKRIAKFIEAMTQLGQVVEVFLNVGNTVAFVWGPIKFVLLAASTWVETFDLLLDTYAEIGEILPRLTQFRNLLEQYPYLKVHLENYYYDVLDFHKNALHVFSRPAWKTVFYSSWKTFKTRFGPIIGSLKRHRELISDEKLTIAISEVRDVREFVEEKLETLSKRMEELQLEEKEEGTLKLQEQRGRQLQFVLNKFDVADCQKDLEHARRERRHHNSSGDWIFDHPLFKEWADLTIPRNSTLYLNGIPGAGKTILTSRVVEHVKQLKSDNSAQGHDFSVIYFYFNHMQPDRRTLTGLLLALLSQLIHQDDVLLEQTYQRCLAVNQHKIHSSDTIRDLASVALKSQRLCFVILDGLDECVGDPSANPAEEQEQVIHWFDDLTTDPDSEESHVCESCIRLFISGQRNGVLEERLKSYPSIQLETAAAHTTDIESYAKRRSAEMCKKFRISTEVERDLVNRVTSGAKGMFLYAKIVLSNLLSQVSAYHFKQELKAEHFPKGLDEAYERVVVRVFENPIEPERLAAKTILGLIICAERSLMWKEIQSRFCIDIDTETADADRQLSDSCKHLCGSLVEVERSQIAESESDDVVELVHHTARVYLVQSGRLCTSSENANMALFCARYLTSLPFALGLSGSEIRKHAIMGYYGFQDYAAAFWWKHAHRVTDTATDIDTDLYNRTLQAVARGMEAYGNSNNSVPEPGGYHTDAVQRRLKELAEDAREWENNFKIEFRTRAIRNIIEVLPNEDSASETSTLTLYGTVRYKCPKPWCQSFYRGFERREDRDQHLLEHDRPFRCSVEGCYGNEIGFPSESDLSRHTEKLHSTQSTIHFALPRPSKSEPQVICSAAATGDLATVKACLVAGIPIDTKATNKGGKTPLYLAAEKGHIHICQYLLERGADVNFQGDRGHKRTVLHVATLADDLELTHLLLSQPDATPQLKAKDLFTAAGSAAKNGCNKALSIFISRGLASQPSQDAEGRTCLSIALDSGNLETAELLVNDASLDLNKEYGSKYQSELPLHIAARTGAVEIVKLLLSSGRVDVNKADLSGQRALHQACKKGRDSIVQLLLPVIDDHNARDDSGTTPFQYAAKEGHWAVVKLLLESGKVDADSRDDDGETLLLWATQNQHAEVAKLLLEKGADPNSKNNAGKTPLFCATQNGHVEDDSGWTPLFWTAQNGHAEVAKLLLEKGADPNSKDDSGWTPLFWTAQNGHAEVAKLLLEKGADPNSRDNAGWTPLLWTAQNRHAEVAKLLLEKGADPNSKNNVGWTPLLCATQNGHAEVAKLLLEKGADSGSKDI</sequence>
<accession>A0A1L7X512</accession>
<dbReference type="Pfam" id="PF00023">
    <property type="entry name" value="Ank"/>
    <property type="match status" value="1"/>
</dbReference>
<feature type="repeat" description="ANK" evidence="3">
    <location>
        <begin position="1094"/>
        <end position="1126"/>
    </location>
</feature>
<dbReference type="Proteomes" id="UP000184330">
    <property type="component" value="Unassembled WGS sequence"/>
</dbReference>
<evidence type="ECO:0000256" key="2">
    <source>
        <dbReference type="ARBA" id="ARBA00023043"/>
    </source>
</evidence>
<keyword evidence="9" id="KW-1185">Reference proteome</keyword>
<feature type="repeat" description="ANK" evidence="3">
    <location>
        <begin position="920"/>
        <end position="952"/>
    </location>
</feature>
<feature type="domain" description="DUF7708" evidence="6">
    <location>
        <begin position="55"/>
        <end position="190"/>
    </location>
</feature>
<evidence type="ECO:0000256" key="4">
    <source>
        <dbReference type="SAM" id="Coils"/>
    </source>
</evidence>
<dbReference type="InterPro" id="IPR002110">
    <property type="entry name" value="Ankyrin_rpt"/>
</dbReference>
<dbReference type="SMART" id="SM00248">
    <property type="entry name" value="ANK"/>
    <property type="match status" value="12"/>
</dbReference>
<dbReference type="Pfam" id="PF12796">
    <property type="entry name" value="Ank_2"/>
    <property type="match status" value="3"/>
</dbReference>
<dbReference type="PANTHER" id="PTHR24198:SF165">
    <property type="entry name" value="ANKYRIN REPEAT-CONTAINING PROTEIN-RELATED"/>
    <property type="match status" value="1"/>
</dbReference>
<feature type="domain" description="Nephrocystin 3-like N-terminal" evidence="7">
    <location>
        <begin position="268"/>
        <end position="433"/>
    </location>
</feature>
<dbReference type="EMBL" id="FJOG01000015">
    <property type="protein sequence ID" value="CZR60104.1"/>
    <property type="molecule type" value="Genomic_DNA"/>
</dbReference>